<sequence length="378" mass="42010">MSEGDFTAQISGSISALPADAWDALAGGGNPFVSHAFLSALEVSGSVGEGSGWSPVPITIEGPDGRLVAALPAYLKEHSQGEYVFDHAWADAWHRAGGAYYPKLQIAVPFTPATGPRLLTRHPELHLPLLRAAETLCRQHGLSSAHATFIEPDQVAAFETAGWLLREDIQFHWENRGYARFEDFLGELSSRKRKDIRKEREKAREGVEIRRLTGEQLGEEHWDAFWAFYQDTGARKWGQPYLTRAAFSRLSETMADRILLVMAYIEGKAVAGALNFIGEEALYGRYWGALVERPFLHFELCYYQAIDAAIALGLSRVEAGAQGGHKLARGYEPVRTVSAHYIVHEGLRAAIADYLEQERAGIAQDQIWLGDRTPFRKT</sequence>
<comment type="caution">
    <text evidence="1">The sequence shown here is derived from an EMBL/GenBank/DDBJ whole genome shotgun (WGS) entry which is preliminary data.</text>
</comment>
<gene>
    <name evidence="1" type="ORF">ACFFF8_07825</name>
</gene>
<reference evidence="1 2" key="1">
    <citation type="submission" date="2024-09" db="EMBL/GenBank/DDBJ databases">
        <authorList>
            <person name="Sun Q."/>
            <person name="Mori K."/>
        </authorList>
    </citation>
    <scope>NUCLEOTIDE SEQUENCE [LARGE SCALE GENOMIC DNA]</scope>
    <source>
        <strain evidence="1 2">CICC 11035S</strain>
    </source>
</reference>
<protein>
    <submittedName>
        <fullName evidence="1">GNAT family N-acetyltransferase</fullName>
    </submittedName>
</protein>
<dbReference type="Gene3D" id="3.40.630.30">
    <property type="match status" value="1"/>
</dbReference>
<dbReference type="PANTHER" id="PTHR47017:SF1">
    <property type="entry name" value="ACYL-COA"/>
    <property type="match status" value="1"/>
</dbReference>
<dbReference type="RefSeq" id="WP_267219451.1">
    <property type="nucleotide sequence ID" value="NZ_JAPCWC010000004.1"/>
</dbReference>
<accession>A0ABV6S5J0</accession>
<proteinExistence type="predicted"/>
<evidence type="ECO:0000313" key="2">
    <source>
        <dbReference type="Proteomes" id="UP001589858"/>
    </source>
</evidence>
<dbReference type="SUPFAM" id="SSF55729">
    <property type="entry name" value="Acyl-CoA N-acyltransferases (Nat)"/>
    <property type="match status" value="1"/>
</dbReference>
<dbReference type="Pfam" id="PF04339">
    <property type="entry name" value="FemAB_like"/>
    <property type="match status" value="1"/>
</dbReference>
<name>A0ABV6S5J0_9SPHN</name>
<dbReference type="EMBL" id="JBHLTM010000027">
    <property type="protein sequence ID" value="MFC0684500.1"/>
    <property type="molecule type" value="Genomic_DNA"/>
</dbReference>
<organism evidence="1 2">
    <name type="scientific">Novosphingobium clariflavum</name>
    <dbReference type="NCBI Taxonomy" id="2029884"/>
    <lineage>
        <taxon>Bacteria</taxon>
        <taxon>Pseudomonadati</taxon>
        <taxon>Pseudomonadota</taxon>
        <taxon>Alphaproteobacteria</taxon>
        <taxon>Sphingomonadales</taxon>
        <taxon>Sphingomonadaceae</taxon>
        <taxon>Novosphingobium</taxon>
    </lineage>
</organism>
<dbReference type="Proteomes" id="UP001589858">
    <property type="component" value="Unassembled WGS sequence"/>
</dbReference>
<dbReference type="InterPro" id="IPR016181">
    <property type="entry name" value="Acyl_CoA_acyltransferase"/>
</dbReference>
<keyword evidence="2" id="KW-1185">Reference proteome</keyword>
<dbReference type="PANTHER" id="PTHR47017">
    <property type="entry name" value="ACYL-COA"/>
    <property type="match status" value="1"/>
</dbReference>
<evidence type="ECO:0000313" key="1">
    <source>
        <dbReference type="EMBL" id="MFC0684500.1"/>
    </source>
</evidence>
<dbReference type="InterPro" id="IPR007434">
    <property type="entry name" value="FemAB-like"/>
</dbReference>